<dbReference type="OrthoDB" id="5523505at2759"/>
<feature type="transmembrane region" description="Helical" evidence="1">
    <location>
        <begin position="112"/>
        <end position="138"/>
    </location>
</feature>
<dbReference type="Proteomes" id="UP001165122">
    <property type="component" value="Unassembled WGS sequence"/>
</dbReference>
<comment type="caution">
    <text evidence="2">The sequence shown here is derived from an EMBL/GenBank/DDBJ whole genome shotgun (WGS) entry which is preliminary data.</text>
</comment>
<dbReference type="InterPro" id="IPR025461">
    <property type="entry name" value="ABA4-like"/>
</dbReference>
<dbReference type="AlphaFoldDB" id="A0A9W7KRZ2"/>
<protein>
    <recommendedName>
        <fullName evidence="4">DUF4281 domain-containing protein</fullName>
    </recommendedName>
</protein>
<dbReference type="Pfam" id="PF14108">
    <property type="entry name" value="ABA4-like"/>
    <property type="match status" value="1"/>
</dbReference>
<keyword evidence="1" id="KW-1133">Transmembrane helix</keyword>
<keyword evidence="3" id="KW-1185">Reference proteome</keyword>
<evidence type="ECO:0000256" key="1">
    <source>
        <dbReference type="SAM" id="Phobius"/>
    </source>
</evidence>
<accession>A0A9W7KRZ2</accession>
<sequence>MTPDKIFPLLNGVILGWGCLLFLPKWRHTPAITLLISQLYAVAYGAMLLHRITLNPESLPLGGGFETLGAVSILFSDRASLLAGWTHYISFDLFIARYCVLDSQERGIPHYLVVPIIPTILMIGPAGFAIYTCLVVPLHSALTNNKPKNE</sequence>
<evidence type="ECO:0008006" key="4">
    <source>
        <dbReference type="Google" id="ProtNLM"/>
    </source>
</evidence>
<name>A0A9W7KRZ2_9STRA</name>
<feature type="transmembrane region" description="Helical" evidence="1">
    <location>
        <begin position="6"/>
        <end position="24"/>
    </location>
</feature>
<evidence type="ECO:0000313" key="2">
    <source>
        <dbReference type="EMBL" id="GMI09351.1"/>
    </source>
</evidence>
<organism evidence="2 3">
    <name type="scientific">Triparma laevis f. longispina</name>
    <dbReference type="NCBI Taxonomy" id="1714387"/>
    <lineage>
        <taxon>Eukaryota</taxon>
        <taxon>Sar</taxon>
        <taxon>Stramenopiles</taxon>
        <taxon>Ochrophyta</taxon>
        <taxon>Bolidophyceae</taxon>
        <taxon>Parmales</taxon>
        <taxon>Triparmaceae</taxon>
        <taxon>Triparma</taxon>
    </lineage>
</organism>
<dbReference type="EMBL" id="BRXW01000137">
    <property type="protein sequence ID" value="GMI09351.1"/>
    <property type="molecule type" value="Genomic_DNA"/>
</dbReference>
<evidence type="ECO:0000313" key="3">
    <source>
        <dbReference type="Proteomes" id="UP001165122"/>
    </source>
</evidence>
<keyword evidence="1" id="KW-0472">Membrane</keyword>
<proteinExistence type="predicted"/>
<reference evidence="3" key="1">
    <citation type="journal article" date="2023" name="Commun. Biol.">
        <title>Genome analysis of Parmales, the sister group of diatoms, reveals the evolutionary specialization of diatoms from phago-mixotrophs to photoautotrophs.</title>
        <authorList>
            <person name="Ban H."/>
            <person name="Sato S."/>
            <person name="Yoshikawa S."/>
            <person name="Yamada K."/>
            <person name="Nakamura Y."/>
            <person name="Ichinomiya M."/>
            <person name="Sato N."/>
            <person name="Blanc-Mathieu R."/>
            <person name="Endo H."/>
            <person name="Kuwata A."/>
            <person name="Ogata H."/>
        </authorList>
    </citation>
    <scope>NUCLEOTIDE SEQUENCE [LARGE SCALE GENOMIC DNA]</scope>
    <source>
        <strain evidence="3">NIES 3700</strain>
    </source>
</reference>
<feature type="transmembrane region" description="Helical" evidence="1">
    <location>
        <begin position="31"/>
        <end position="52"/>
    </location>
</feature>
<gene>
    <name evidence="2" type="ORF">TrLO_g6805</name>
</gene>
<keyword evidence="1" id="KW-0812">Transmembrane</keyword>